<dbReference type="Gene3D" id="1.10.1740.10">
    <property type="match status" value="1"/>
</dbReference>
<dbReference type="GO" id="GO:0016987">
    <property type="term" value="F:sigma factor activity"/>
    <property type="evidence" value="ECO:0007669"/>
    <property type="project" value="UniProtKB-KW"/>
</dbReference>
<keyword evidence="2" id="KW-0805">Transcription regulation</keyword>
<dbReference type="GO" id="GO:0006352">
    <property type="term" value="P:DNA-templated transcription initiation"/>
    <property type="evidence" value="ECO:0007669"/>
    <property type="project" value="InterPro"/>
</dbReference>
<dbReference type="SUPFAM" id="SSF88946">
    <property type="entry name" value="Sigma2 domain of RNA polymerase sigma factors"/>
    <property type="match status" value="1"/>
</dbReference>
<dbReference type="InterPro" id="IPR014284">
    <property type="entry name" value="RNA_pol_sigma-70_dom"/>
</dbReference>
<dbReference type="InterPro" id="IPR013324">
    <property type="entry name" value="RNA_pol_sigma_r3/r4-like"/>
</dbReference>
<dbReference type="CDD" id="cd06171">
    <property type="entry name" value="Sigma70_r4"/>
    <property type="match status" value="1"/>
</dbReference>
<proteinExistence type="inferred from homology"/>
<dbReference type="PANTHER" id="PTHR43133:SF51">
    <property type="entry name" value="RNA POLYMERASE SIGMA FACTOR"/>
    <property type="match status" value="1"/>
</dbReference>
<dbReference type="PANTHER" id="PTHR43133">
    <property type="entry name" value="RNA POLYMERASE ECF-TYPE SIGMA FACTO"/>
    <property type="match status" value="1"/>
</dbReference>
<evidence type="ECO:0000313" key="7">
    <source>
        <dbReference type="EMBL" id="QOS68587.1"/>
    </source>
</evidence>
<feature type="domain" description="RNA polymerase sigma-70 region 2" evidence="5">
    <location>
        <begin position="16"/>
        <end position="81"/>
    </location>
</feature>
<reference evidence="7 8" key="1">
    <citation type="submission" date="2020-10" db="EMBL/GenBank/DDBJ databases">
        <title>Eggerthella sp. nov., isolated from human feces.</title>
        <authorList>
            <person name="Yajun G."/>
        </authorList>
    </citation>
    <scope>NUCLEOTIDE SEQUENCE [LARGE SCALE GENOMIC DNA]</scope>
    <source>
        <strain evidence="7 8">HF-1101</strain>
    </source>
</reference>
<evidence type="ECO:0000256" key="1">
    <source>
        <dbReference type="ARBA" id="ARBA00010641"/>
    </source>
</evidence>
<protein>
    <submittedName>
        <fullName evidence="7">RNA polymerase sigma factor</fullName>
    </submittedName>
</protein>
<dbReference type="SUPFAM" id="SSF88659">
    <property type="entry name" value="Sigma3 and sigma4 domains of RNA polymerase sigma factors"/>
    <property type="match status" value="1"/>
</dbReference>
<comment type="similarity">
    <text evidence="1">Belongs to the sigma-70 factor family. ECF subfamily.</text>
</comment>
<dbReference type="NCBIfam" id="TIGR02937">
    <property type="entry name" value="sigma70-ECF"/>
    <property type="match status" value="1"/>
</dbReference>
<dbReference type="Gene3D" id="1.10.10.10">
    <property type="entry name" value="Winged helix-like DNA-binding domain superfamily/Winged helix DNA-binding domain"/>
    <property type="match status" value="1"/>
</dbReference>
<evidence type="ECO:0000256" key="4">
    <source>
        <dbReference type="ARBA" id="ARBA00023163"/>
    </source>
</evidence>
<dbReference type="Proteomes" id="UP000478463">
    <property type="component" value="Chromosome"/>
</dbReference>
<dbReference type="InterPro" id="IPR013325">
    <property type="entry name" value="RNA_pol_sigma_r2"/>
</dbReference>
<keyword evidence="4" id="KW-0804">Transcription</keyword>
<evidence type="ECO:0000259" key="6">
    <source>
        <dbReference type="Pfam" id="PF08281"/>
    </source>
</evidence>
<dbReference type="RefSeq" id="WP_160942048.1">
    <property type="nucleotide sequence ID" value="NZ_CP063310.1"/>
</dbReference>
<feature type="domain" description="RNA polymerase sigma factor 70 region 4 type 2" evidence="6">
    <location>
        <begin position="111"/>
        <end position="162"/>
    </location>
</feature>
<dbReference type="GO" id="GO:0003677">
    <property type="term" value="F:DNA binding"/>
    <property type="evidence" value="ECO:0007669"/>
    <property type="project" value="InterPro"/>
</dbReference>
<gene>
    <name evidence="7" type="ORF">GS424_001595</name>
</gene>
<sequence length="179" mass="20694">MQPTLRQDDFMEHAMRTWGSTVYRLALNQTQSPHDADDVCQDVFLRLLKDATSFEDDEHLKAWLLRVTVNCCRDLHRSAWKRRAELTDAVPDATAEDPWGDDAVRALHESELGRALRRLPDKMRLIVHLYYYEGYSTEEIAHLAHCVPATVRTRLRRARTQLGNMLGKEASFGTDRTID</sequence>
<dbReference type="InterPro" id="IPR039425">
    <property type="entry name" value="RNA_pol_sigma-70-like"/>
</dbReference>
<evidence type="ECO:0000259" key="5">
    <source>
        <dbReference type="Pfam" id="PF04542"/>
    </source>
</evidence>
<dbReference type="KEGG" id="egd:GS424_001595"/>
<dbReference type="InterPro" id="IPR013249">
    <property type="entry name" value="RNA_pol_sigma70_r4_t2"/>
</dbReference>
<keyword evidence="3" id="KW-0731">Sigma factor</keyword>
<evidence type="ECO:0000256" key="3">
    <source>
        <dbReference type="ARBA" id="ARBA00023082"/>
    </source>
</evidence>
<name>A0A6L7IR78_9ACTN</name>
<accession>A0A6L7IR78</accession>
<evidence type="ECO:0000313" key="8">
    <source>
        <dbReference type="Proteomes" id="UP000478463"/>
    </source>
</evidence>
<dbReference type="EMBL" id="CP063310">
    <property type="protein sequence ID" value="QOS68587.1"/>
    <property type="molecule type" value="Genomic_DNA"/>
</dbReference>
<dbReference type="Pfam" id="PF08281">
    <property type="entry name" value="Sigma70_r4_2"/>
    <property type="match status" value="1"/>
</dbReference>
<evidence type="ECO:0000256" key="2">
    <source>
        <dbReference type="ARBA" id="ARBA00023015"/>
    </source>
</evidence>
<dbReference type="InterPro" id="IPR036388">
    <property type="entry name" value="WH-like_DNA-bd_sf"/>
</dbReference>
<dbReference type="AlphaFoldDB" id="A0A6L7IR78"/>
<dbReference type="InterPro" id="IPR007627">
    <property type="entry name" value="RNA_pol_sigma70_r2"/>
</dbReference>
<organism evidence="7 8">
    <name type="scientific">Eggerthella guodeyinii</name>
    <dbReference type="NCBI Taxonomy" id="2690837"/>
    <lineage>
        <taxon>Bacteria</taxon>
        <taxon>Bacillati</taxon>
        <taxon>Actinomycetota</taxon>
        <taxon>Coriobacteriia</taxon>
        <taxon>Eggerthellales</taxon>
        <taxon>Eggerthellaceae</taxon>
        <taxon>Eggerthella</taxon>
    </lineage>
</organism>
<dbReference type="Pfam" id="PF04542">
    <property type="entry name" value="Sigma70_r2"/>
    <property type="match status" value="1"/>
</dbReference>